<keyword evidence="4" id="KW-1185">Reference proteome</keyword>
<dbReference type="Pfam" id="PF06980">
    <property type="entry name" value="DUF1302"/>
    <property type="match status" value="1"/>
</dbReference>
<feature type="region of interest" description="Disordered" evidence="1">
    <location>
        <begin position="517"/>
        <end position="539"/>
    </location>
</feature>
<dbReference type="RefSeq" id="WP_157892759.1">
    <property type="nucleotide sequence ID" value="NZ_JBHRTS010000004.1"/>
</dbReference>
<feature type="compositionally biased region" description="Polar residues" evidence="1">
    <location>
        <begin position="529"/>
        <end position="539"/>
    </location>
</feature>
<name>A0ABV7JDP6_9GAMM</name>
<sequence>MKKLNKKRGVQQMSQKSTALKHNRLKAAILAVTLGVSGSGMAAELFNNGDYSFSIDTTVSYGAAWRVADRDDRLVGKANLNPFVGVDLSTGGASTLAQRIAAPGRWSINSDDGNLNYDQGDLISNPLKFTSDISFSAPSWGAFMRVTGFYDFENADNDNLSRTAREFVGEDYRLLDAYVYKDFDIGNQFASVRLGRQVVSWGESTFIQQGINIINPVDVSKIRVAGAELKEAFLPIDMISFSTSITDNLSMEAVYMFEFEQIDPDPAGTYFSNNDFATPGGEYVALGFGIVPELSDFGAIGQLPLPPSLIAATQGNILNFSISRKPTPATDDDGQYGIAFRYYAEQLNSTEFGLYYLNYHSRLPLISGYALGQPGVGLGVSSPSSGSYFTEYAEDINLYGLSFNTTINSLGMSLQGELSYRDNVPLQIDDVEVLFAALSPLNPLIEAPYNRFVSQLGNFGPGEYIRGWERHEVSQLQFTATKLFGPNEFFGTDQIVLLGEVGFTNVWDLPDQSVLRYNGPGTDTGGGPSLQTGGTSRNPVTESSDFFATSFSWGYRIVTRFDYNSVFGSSWNISPRLAFNHDVNGTTPGPGGNFIEGRKSFTVGVNGIYLEKWSADVSYTAFSGAGIHNQIFDRDFASINIKYSF</sequence>
<gene>
    <name evidence="3" type="ORF">ACFODZ_08940</name>
</gene>
<feature type="chain" id="PRO_5046201839" evidence="2">
    <location>
        <begin position="43"/>
        <end position="645"/>
    </location>
</feature>
<proteinExistence type="predicted"/>
<keyword evidence="2" id="KW-0732">Signal</keyword>
<evidence type="ECO:0000313" key="4">
    <source>
        <dbReference type="Proteomes" id="UP001595533"/>
    </source>
</evidence>
<feature type="signal peptide" evidence="2">
    <location>
        <begin position="1"/>
        <end position="42"/>
    </location>
</feature>
<evidence type="ECO:0000313" key="3">
    <source>
        <dbReference type="EMBL" id="MFC3194363.1"/>
    </source>
</evidence>
<protein>
    <submittedName>
        <fullName evidence="3">DUF1302 domain-containing protein</fullName>
    </submittedName>
</protein>
<dbReference type="InterPro" id="IPR010727">
    <property type="entry name" value="DUF1302"/>
</dbReference>
<evidence type="ECO:0000256" key="2">
    <source>
        <dbReference type="SAM" id="SignalP"/>
    </source>
</evidence>
<evidence type="ECO:0000256" key="1">
    <source>
        <dbReference type="SAM" id="MobiDB-lite"/>
    </source>
</evidence>
<reference evidence="4" key="1">
    <citation type="journal article" date="2019" name="Int. J. Syst. Evol. Microbiol.">
        <title>The Global Catalogue of Microorganisms (GCM) 10K type strain sequencing project: providing services to taxonomists for standard genome sequencing and annotation.</title>
        <authorList>
            <consortium name="The Broad Institute Genomics Platform"/>
            <consortium name="The Broad Institute Genome Sequencing Center for Infectious Disease"/>
            <person name="Wu L."/>
            <person name="Ma J."/>
        </authorList>
    </citation>
    <scope>NUCLEOTIDE SEQUENCE [LARGE SCALE GENOMIC DNA]</scope>
    <source>
        <strain evidence="4">KCTC 42953</strain>
    </source>
</reference>
<dbReference type="Proteomes" id="UP001595533">
    <property type="component" value="Unassembled WGS sequence"/>
</dbReference>
<comment type="caution">
    <text evidence="3">The sequence shown here is derived from an EMBL/GenBank/DDBJ whole genome shotgun (WGS) entry which is preliminary data.</text>
</comment>
<accession>A0ABV7JDP6</accession>
<organism evidence="3 4">
    <name type="scientific">Marinicella sediminis</name>
    <dbReference type="NCBI Taxonomy" id="1792834"/>
    <lineage>
        <taxon>Bacteria</taxon>
        <taxon>Pseudomonadati</taxon>
        <taxon>Pseudomonadota</taxon>
        <taxon>Gammaproteobacteria</taxon>
        <taxon>Lysobacterales</taxon>
        <taxon>Marinicellaceae</taxon>
        <taxon>Marinicella</taxon>
    </lineage>
</organism>
<dbReference type="EMBL" id="JBHRTS010000004">
    <property type="protein sequence ID" value="MFC3194363.1"/>
    <property type="molecule type" value="Genomic_DNA"/>
</dbReference>